<reference evidence="1" key="1">
    <citation type="submission" date="2021-02" db="EMBL/GenBank/DDBJ databases">
        <authorList>
            <person name="Syme A R."/>
            <person name="Syme A R."/>
            <person name="Moolhuijzen P."/>
        </authorList>
    </citation>
    <scope>NUCLEOTIDE SEQUENCE</scope>
    <source>
        <strain evidence="1">W1-1</strain>
    </source>
</reference>
<gene>
    <name evidence="1" type="ORF">PTTW11_06001</name>
</gene>
<dbReference type="EMBL" id="HG992981">
    <property type="protein sequence ID" value="CAE7176475.1"/>
    <property type="molecule type" value="Genomic_DNA"/>
</dbReference>
<sequence length="293" mass="32520">MASAHDIIMSFVTGPAPNSLAARMAQENTLPAPTTPALEDANAVSGSPSSPLPRKPQVHTTTSLGLKYISIKAIAMPPRPGLIPGVPPPAPVPGTFPFGDTEDHQHSMMIHWLDELEYTYAEATRMYVKMFPGDNVSDEAIRRRHIRSLERLVNRYGKKGEAQIGAVGRTVQIRGKPRGKGRRSMDAEAEEQDPAASFSQSQAGKQFALTRQARREATNCETHYFEKTCIVVWRDADHMSFRDIREKLAREHGWSIGETTVRKYYSRVRDQAWGFEARADGEGTGDEGDSIEK</sequence>
<dbReference type="Proteomes" id="UP000472372">
    <property type="component" value="Chromosome 5"/>
</dbReference>
<protein>
    <submittedName>
        <fullName evidence="1">Uncharacterized protein</fullName>
    </submittedName>
</protein>
<proteinExistence type="predicted"/>
<evidence type="ECO:0000313" key="2">
    <source>
        <dbReference type="Proteomes" id="UP000472372"/>
    </source>
</evidence>
<dbReference type="AlphaFoldDB" id="A0A6S6W3G6"/>
<name>A0A6S6W3G6_9PLEO</name>
<evidence type="ECO:0000313" key="1">
    <source>
        <dbReference type="EMBL" id="CAE7176475.1"/>
    </source>
</evidence>
<accession>A0A6S6W3G6</accession>
<organism evidence="1 2">
    <name type="scientific">Pyrenophora teres f. teres</name>
    <dbReference type="NCBI Taxonomy" id="97479"/>
    <lineage>
        <taxon>Eukaryota</taxon>
        <taxon>Fungi</taxon>
        <taxon>Dikarya</taxon>
        <taxon>Ascomycota</taxon>
        <taxon>Pezizomycotina</taxon>
        <taxon>Dothideomycetes</taxon>
        <taxon>Pleosporomycetidae</taxon>
        <taxon>Pleosporales</taxon>
        <taxon>Pleosporineae</taxon>
        <taxon>Pleosporaceae</taxon>
        <taxon>Pyrenophora</taxon>
    </lineage>
</organism>